<evidence type="ECO:0000259" key="1">
    <source>
        <dbReference type="Pfam" id="PF01261"/>
    </source>
</evidence>
<name>A0AA96RF17_9BACL</name>
<protein>
    <submittedName>
        <fullName evidence="2">Sugar phosphate isomerase/epimerase</fullName>
    </submittedName>
</protein>
<keyword evidence="2" id="KW-0413">Isomerase</keyword>
<dbReference type="AlphaFoldDB" id="A0AA96RF17"/>
<dbReference type="InterPro" id="IPR036237">
    <property type="entry name" value="Xyl_isomerase-like_sf"/>
</dbReference>
<evidence type="ECO:0000313" key="2">
    <source>
        <dbReference type="EMBL" id="WNQ11006.1"/>
    </source>
</evidence>
<dbReference type="EMBL" id="CP130318">
    <property type="protein sequence ID" value="WNQ11006.1"/>
    <property type="molecule type" value="Genomic_DNA"/>
</dbReference>
<proteinExistence type="predicted"/>
<dbReference type="InterPro" id="IPR013022">
    <property type="entry name" value="Xyl_isomerase-like_TIM-brl"/>
</dbReference>
<dbReference type="InterPro" id="IPR050312">
    <property type="entry name" value="IolE/XylAMocC-like"/>
</dbReference>
<dbReference type="SUPFAM" id="SSF51658">
    <property type="entry name" value="Xylose isomerase-like"/>
    <property type="match status" value="1"/>
</dbReference>
<gene>
    <name evidence="2" type="ORF">MJA45_25880</name>
</gene>
<sequence>MGYKTVEFAGYRDIPAKEMKKALDDLGLQAVSSHVGLQLLESELEKQIAYSQEIGAQYIICPWLDEKLLKNEGDFNKLMSDFRKYGQAINEAGLTFLYHNHAFEFEKVDGEYILDRMYQSVDPQHLQAELDLYWVKKGGLDPKEYLLSYKGRVPIVHVKDMADDAEQSFAEVGHGVIDYPSVLEAAVEAGVQYFMVEQDVCKRPPLESVKMSIDYLKSIGIA</sequence>
<organism evidence="2 3">
    <name type="scientific">Paenibacillus aurantius</name>
    <dbReference type="NCBI Taxonomy" id="2918900"/>
    <lineage>
        <taxon>Bacteria</taxon>
        <taxon>Bacillati</taxon>
        <taxon>Bacillota</taxon>
        <taxon>Bacilli</taxon>
        <taxon>Bacillales</taxon>
        <taxon>Paenibacillaceae</taxon>
        <taxon>Paenibacillus</taxon>
    </lineage>
</organism>
<feature type="domain" description="Xylose isomerase-like TIM barrel" evidence="1">
    <location>
        <begin position="1"/>
        <end position="218"/>
    </location>
</feature>
<reference evidence="2 3" key="1">
    <citation type="submission" date="2022-02" db="EMBL/GenBank/DDBJ databases">
        <title>Paenibacillus sp. MBLB1776 Whole Genome Shotgun Sequencing.</title>
        <authorList>
            <person name="Hwang C.Y."/>
            <person name="Cho E.-S."/>
            <person name="Seo M.-J."/>
        </authorList>
    </citation>
    <scope>NUCLEOTIDE SEQUENCE [LARGE SCALE GENOMIC DNA]</scope>
    <source>
        <strain evidence="2 3">MBLB1776</strain>
    </source>
</reference>
<accession>A0AA96RF17</accession>
<dbReference type="Pfam" id="PF01261">
    <property type="entry name" value="AP_endonuc_2"/>
    <property type="match status" value="1"/>
</dbReference>
<dbReference type="PANTHER" id="PTHR12110">
    <property type="entry name" value="HYDROXYPYRUVATE ISOMERASE"/>
    <property type="match status" value="1"/>
</dbReference>
<dbReference type="Proteomes" id="UP001305702">
    <property type="component" value="Chromosome"/>
</dbReference>
<dbReference type="PANTHER" id="PTHR12110:SF41">
    <property type="entry name" value="INOSOSE DEHYDRATASE"/>
    <property type="match status" value="1"/>
</dbReference>
<keyword evidence="3" id="KW-1185">Reference proteome</keyword>
<evidence type="ECO:0000313" key="3">
    <source>
        <dbReference type="Proteomes" id="UP001305702"/>
    </source>
</evidence>
<dbReference type="KEGG" id="paun:MJA45_25880"/>
<dbReference type="GO" id="GO:0016853">
    <property type="term" value="F:isomerase activity"/>
    <property type="evidence" value="ECO:0007669"/>
    <property type="project" value="UniProtKB-KW"/>
</dbReference>
<dbReference type="Gene3D" id="3.20.20.150">
    <property type="entry name" value="Divalent-metal-dependent TIM barrel enzymes"/>
    <property type="match status" value="1"/>
</dbReference>